<gene>
    <name evidence="2" type="ORF">APAL1065_LOCUS53</name>
</gene>
<reference evidence="2" key="1">
    <citation type="submission" date="2021-01" db="EMBL/GenBank/DDBJ databases">
        <authorList>
            <person name="Corre E."/>
            <person name="Pelletier E."/>
            <person name="Niang G."/>
            <person name="Scheremetjew M."/>
            <person name="Finn R."/>
            <person name="Kale V."/>
            <person name="Holt S."/>
            <person name="Cochrane G."/>
            <person name="Meng A."/>
            <person name="Brown T."/>
            <person name="Cohen L."/>
        </authorList>
    </citation>
    <scope>NUCLEOTIDE SEQUENCE</scope>
    <source>
        <strain evidence="2">CCMP125</strain>
    </source>
</reference>
<evidence type="ECO:0000313" key="2">
    <source>
        <dbReference type="EMBL" id="CAD9939198.1"/>
    </source>
</evidence>
<accession>A0A7S2Y222</accession>
<evidence type="ECO:0000256" key="1">
    <source>
        <dbReference type="SAM" id="Phobius"/>
    </source>
</evidence>
<proteinExistence type="predicted"/>
<dbReference type="EMBL" id="HBHT01000085">
    <property type="protein sequence ID" value="CAD9939198.1"/>
    <property type="molecule type" value="Transcribed_RNA"/>
</dbReference>
<protein>
    <recommendedName>
        <fullName evidence="3">Transmembrane protein</fullName>
    </recommendedName>
</protein>
<feature type="transmembrane region" description="Helical" evidence="1">
    <location>
        <begin position="170"/>
        <end position="189"/>
    </location>
</feature>
<organism evidence="2">
    <name type="scientific">Entomoneis paludosa</name>
    <dbReference type="NCBI Taxonomy" id="265537"/>
    <lineage>
        <taxon>Eukaryota</taxon>
        <taxon>Sar</taxon>
        <taxon>Stramenopiles</taxon>
        <taxon>Ochrophyta</taxon>
        <taxon>Bacillariophyta</taxon>
        <taxon>Bacillariophyceae</taxon>
        <taxon>Bacillariophycidae</taxon>
        <taxon>Entomoneidaceae</taxon>
        <taxon>Entomoneis</taxon>
    </lineage>
</organism>
<feature type="transmembrane region" description="Helical" evidence="1">
    <location>
        <begin position="143"/>
        <end position="164"/>
    </location>
</feature>
<keyword evidence="1" id="KW-1133">Transmembrane helix</keyword>
<name>A0A7S2Y222_9STRA</name>
<sequence length="205" mass="22834">MSTSETSSNKAIYTAVPLLPRDNDDLDESHTTAAVEQLLPQEHIHQDHEEEADAVTTQKHSLKPFFFGMMIGLACYCLVDSNLIPSFQLQNVLVNSLATALMWSTITSALAYGIFWSVWTVMERSVSEGSILENQDFFEHMEYYFTLGVFLGFCTACTVDVILFGIPLLGVMSMVLVAFLWTLVMLNVAPPQQRSKGTVLPMVIV</sequence>
<feature type="transmembrane region" description="Helical" evidence="1">
    <location>
        <begin position="100"/>
        <end position="122"/>
    </location>
</feature>
<evidence type="ECO:0008006" key="3">
    <source>
        <dbReference type="Google" id="ProtNLM"/>
    </source>
</evidence>
<keyword evidence="1" id="KW-0472">Membrane</keyword>
<feature type="transmembrane region" description="Helical" evidence="1">
    <location>
        <begin position="65"/>
        <end position="88"/>
    </location>
</feature>
<dbReference type="AlphaFoldDB" id="A0A7S2Y222"/>
<keyword evidence="1" id="KW-0812">Transmembrane</keyword>